<dbReference type="EMBL" id="BARU01005592">
    <property type="protein sequence ID" value="GAH38595.1"/>
    <property type="molecule type" value="Genomic_DNA"/>
</dbReference>
<organism evidence="1">
    <name type="scientific">marine sediment metagenome</name>
    <dbReference type="NCBI Taxonomy" id="412755"/>
    <lineage>
        <taxon>unclassified sequences</taxon>
        <taxon>metagenomes</taxon>
        <taxon>ecological metagenomes</taxon>
    </lineage>
</organism>
<feature type="non-terminal residue" evidence="1">
    <location>
        <position position="112"/>
    </location>
</feature>
<comment type="caution">
    <text evidence="1">The sequence shown here is derived from an EMBL/GenBank/DDBJ whole genome shotgun (WGS) entry which is preliminary data.</text>
</comment>
<reference evidence="1" key="1">
    <citation type="journal article" date="2014" name="Front. Microbiol.">
        <title>High frequency of phylogenetically diverse reductive dehalogenase-homologous genes in deep subseafloor sedimentary metagenomes.</title>
        <authorList>
            <person name="Kawai M."/>
            <person name="Futagami T."/>
            <person name="Toyoda A."/>
            <person name="Takaki Y."/>
            <person name="Nishi S."/>
            <person name="Hori S."/>
            <person name="Arai W."/>
            <person name="Tsubouchi T."/>
            <person name="Morono Y."/>
            <person name="Uchiyama I."/>
            <person name="Ito T."/>
            <person name="Fujiyama A."/>
            <person name="Inagaki F."/>
            <person name="Takami H."/>
        </authorList>
    </citation>
    <scope>NUCLEOTIDE SEQUENCE</scope>
    <source>
        <strain evidence="1">Expedition CK06-06</strain>
    </source>
</reference>
<proteinExistence type="predicted"/>
<sequence length="112" mass="12440">MVVLTGCGKKEELGPEEVVQEFFMAVGEGNYEKAGDYYFSKELFLEGTSTSRPVKNDLADMFPPGSVKEIHIYGLENVSPNLARMNVLLSYEFEGKPMKLAKLGVEVTKAKK</sequence>
<protein>
    <submittedName>
        <fullName evidence="1">Uncharacterized protein</fullName>
    </submittedName>
</protein>
<dbReference type="AlphaFoldDB" id="X1G1D0"/>
<evidence type="ECO:0000313" key="1">
    <source>
        <dbReference type="EMBL" id="GAH38595.1"/>
    </source>
</evidence>
<name>X1G1D0_9ZZZZ</name>
<gene>
    <name evidence="1" type="ORF">S03H2_10918</name>
</gene>
<accession>X1G1D0</accession>